<dbReference type="EMBL" id="QXFT01007184">
    <property type="protein sequence ID" value="KAE9266928.1"/>
    <property type="molecule type" value="Genomic_DNA"/>
</dbReference>
<dbReference type="Proteomes" id="UP000434957">
    <property type="component" value="Unassembled WGS sequence"/>
</dbReference>
<organism evidence="2 3">
    <name type="scientific">Phytophthora rubi</name>
    <dbReference type="NCBI Taxonomy" id="129364"/>
    <lineage>
        <taxon>Eukaryota</taxon>
        <taxon>Sar</taxon>
        <taxon>Stramenopiles</taxon>
        <taxon>Oomycota</taxon>
        <taxon>Peronosporomycetes</taxon>
        <taxon>Peronosporales</taxon>
        <taxon>Peronosporaceae</taxon>
        <taxon>Phytophthora</taxon>
    </lineage>
</organism>
<accession>A0A6A4B2Q3</accession>
<feature type="compositionally biased region" description="Basic and acidic residues" evidence="1">
    <location>
        <begin position="167"/>
        <end position="181"/>
    </location>
</feature>
<evidence type="ECO:0000313" key="2">
    <source>
        <dbReference type="EMBL" id="KAE9266928.1"/>
    </source>
</evidence>
<comment type="caution">
    <text evidence="2">The sequence shown here is derived from an EMBL/GenBank/DDBJ whole genome shotgun (WGS) entry which is preliminary data.</text>
</comment>
<evidence type="ECO:0000256" key="1">
    <source>
        <dbReference type="SAM" id="MobiDB-lite"/>
    </source>
</evidence>
<feature type="compositionally biased region" description="Low complexity" evidence="1">
    <location>
        <begin position="186"/>
        <end position="201"/>
    </location>
</feature>
<protein>
    <submittedName>
        <fullName evidence="2">Uncharacterized protein</fullName>
    </submittedName>
</protein>
<sequence>MDFMVPAGIRLDLGDGSMCLPGEIRVMLHGRRQIFSDKARPVCVGEHLTVGVAGSVELPLRLREADHEKLWLTRGQSWVPTLMKGPGRLRYLHITNLSNQKLILQRDVQRGKPPRTLRPRQPLHTLPGTMGQQSTGWNTPHRDRSSPDPKRSSPAEEVSDEGLGGDPGHEETCVDADRPTGKESVVAGSPEAPAATAEEGAVSGGREDDWAQSDEVRDQEPMCKVGSHAEEVTRSPTQSATKQIPHEDGRASATAPTPDTIPRGLPDQASNDPKPNPDPETRRGEPEGGSEVCYHDGGTLEAEEVDGEWAVLPEVSPATIEVRIEDLQVGDLTDNTEDEIRKLRDIIWAHRHLLTGYRICSRGYYRRKSSGIQLPPGRRLSW</sequence>
<feature type="compositionally biased region" description="Basic and acidic residues" evidence="1">
    <location>
        <begin position="140"/>
        <end position="154"/>
    </location>
</feature>
<reference evidence="2 3" key="1">
    <citation type="submission" date="2018-08" db="EMBL/GenBank/DDBJ databases">
        <title>Genomic investigation of the strawberry pathogen Phytophthora fragariae indicates pathogenicity is determined by transcriptional variation in three key races.</title>
        <authorList>
            <person name="Adams T.M."/>
            <person name="Armitage A.D."/>
            <person name="Sobczyk M.K."/>
            <person name="Bates H.J."/>
            <person name="Dunwell J.M."/>
            <person name="Nellist C.F."/>
            <person name="Harrison R.J."/>
        </authorList>
    </citation>
    <scope>NUCLEOTIDE SEQUENCE [LARGE SCALE GENOMIC DNA]</scope>
    <source>
        <strain evidence="2 3">SCRP333</strain>
    </source>
</reference>
<dbReference type="AlphaFoldDB" id="A0A6A4B2Q3"/>
<gene>
    <name evidence="2" type="ORF">PR003_g31951</name>
</gene>
<feature type="compositionally biased region" description="Basic and acidic residues" evidence="1">
    <location>
        <begin position="275"/>
        <end position="286"/>
    </location>
</feature>
<keyword evidence="3" id="KW-1185">Reference proteome</keyword>
<proteinExistence type="predicted"/>
<feature type="compositionally biased region" description="Basic and acidic residues" evidence="1">
    <location>
        <begin position="205"/>
        <end position="233"/>
    </location>
</feature>
<evidence type="ECO:0000313" key="3">
    <source>
        <dbReference type="Proteomes" id="UP000434957"/>
    </source>
</evidence>
<feature type="region of interest" description="Disordered" evidence="1">
    <location>
        <begin position="104"/>
        <end position="295"/>
    </location>
</feature>
<name>A0A6A4B2Q3_9STRA</name>